<accession>A0A859R2W6</accession>
<gene>
    <name evidence="1" type="ORF">FKV68_21145</name>
</gene>
<keyword evidence="1" id="KW-0808">Transferase</keyword>
<sequence length="209" mass="24256">MYHLLYAKGSELFAARVVLEEIGLPYKADALNKITSQNALADANIRSGLAIADRRNGEPGFLTETSAILVFLARNHPEAKLIPRDPYEEAQCLEWLNWLSIQVSGVAFEQVWHPDRFVLDPNTYREVVTKGWWTTEEHFDRIEERLSDQREWAVRSGYSIADIYLLVFWLWGERIGFSMAGRWRAWTRLMGRIMSRPAVRRVMLIEGLD</sequence>
<dbReference type="RefSeq" id="WP_180941869.1">
    <property type="nucleotide sequence ID" value="NZ_CP041239.1"/>
</dbReference>
<proteinExistence type="predicted"/>
<dbReference type="PROSITE" id="PS50405">
    <property type="entry name" value="GST_CTER"/>
    <property type="match status" value="1"/>
</dbReference>
<dbReference type="Gene3D" id="1.20.1050.10">
    <property type="match status" value="1"/>
</dbReference>
<dbReference type="PANTHER" id="PTHR44051">
    <property type="entry name" value="GLUTATHIONE S-TRANSFERASE-RELATED"/>
    <property type="match status" value="1"/>
</dbReference>
<dbReference type="InterPro" id="IPR010987">
    <property type="entry name" value="Glutathione-S-Trfase_C-like"/>
</dbReference>
<dbReference type="InterPro" id="IPR004046">
    <property type="entry name" value="GST_C"/>
</dbReference>
<dbReference type="GO" id="GO:0016740">
    <property type="term" value="F:transferase activity"/>
    <property type="evidence" value="ECO:0007669"/>
    <property type="project" value="UniProtKB-KW"/>
</dbReference>
<dbReference type="EMBL" id="CP041239">
    <property type="protein sequence ID" value="QLL63988.1"/>
    <property type="molecule type" value="Genomic_DNA"/>
</dbReference>
<dbReference type="InterPro" id="IPR036282">
    <property type="entry name" value="Glutathione-S-Trfase_C_sf"/>
</dbReference>
<protein>
    <submittedName>
        <fullName evidence="1">Glutathione S-transferase family protein</fullName>
    </submittedName>
</protein>
<evidence type="ECO:0000313" key="2">
    <source>
        <dbReference type="Proteomes" id="UP000510721"/>
    </source>
</evidence>
<dbReference type="AlphaFoldDB" id="A0A859R2W6"/>
<evidence type="ECO:0000313" key="1">
    <source>
        <dbReference type="EMBL" id="QLL63988.1"/>
    </source>
</evidence>
<dbReference type="InterPro" id="IPR036249">
    <property type="entry name" value="Thioredoxin-like_sf"/>
</dbReference>
<geneLocation type="plasmid" evidence="2">
    <name>pemeittgr7a</name>
</geneLocation>
<reference evidence="1 2" key="1">
    <citation type="submission" date="2019-06" db="EMBL/GenBank/DDBJ databases">
        <title>Complete genome sequence of Ensifer mexicanus ITTG R7 isolated from nodules of Acacia angustissima (Mill.) Kuntze.</title>
        <authorList>
            <person name="Rincon-Rosales R."/>
            <person name="Rogel M.A."/>
            <person name="Guerrero G."/>
            <person name="Rincon-Molina C.I."/>
            <person name="Lopez-Lopez A."/>
            <person name="Martinez-Romero E."/>
        </authorList>
    </citation>
    <scope>NUCLEOTIDE SEQUENCE [LARGE SCALE GENOMIC DNA]</scope>
    <source>
        <strain evidence="1 2">ITTG R7</strain>
        <plasmid evidence="2">pemeittgr7a</plasmid>
    </source>
</reference>
<name>A0A859R2W6_9HYPH</name>
<dbReference type="Pfam" id="PF00043">
    <property type="entry name" value="GST_C"/>
    <property type="match status" value="1"/>
</dbReference>
<dbReference type="Gene3D" id="3.40.30.10">
    <property type="entry name" value="Glutaredoxin"/>
    <property type="match status" value="1"/>
</dbReference>
<dbReference type="KEGG" id="emx:FKV68_21145"/>
<keyword evidence="2" id="KW-1185">Reference proteome</keyword>
<keyword evidence="1" id="KW-0614">Plasmid</keyword>
<dbReference type="SUPFAM" id="SSF52833">
    <property type="entry name" value="Thioredoxin-like"/>
    <property type="match status" value="1"/>
</dbReference>
<organism evidence="1 2">
    <name type="scientific">Sinorhizobium mexicanum</name>
    <dbReference type="NCBI Taxonomy" id="375549"/>
    <lineage>
        <taxon>Bacteria</taxon>
        <taxon>Pseudomonadati</taxon>
        <taxon>Pseudomonadota</taxon>
        <taxon>Alphaproteobacteria</taxon>
        <taxon>Hyphomicrobiales</taxon>
        <taxon>Rhizobiaceae</taxon>
        <taxon>Sinorhizobium/Ensifer group</taxon>
        <taxon>Sinorhizobium</taxon>
    </lineage>
</organism>
<dbReference type="SUPFAM" id="SSF47616">
    <property type="entry name" value="GST C-terminal domain-like"/>
    <property type="match status" value="1"/>
</dbReference>
<dbReference type="PANTHER" id="PTHR44051:SF8">
    <property type="entry name" value="GLUTATHIONE S-TRANSFERASE GSTA"/>
    <property type="match status" value="1"/>
</dbReference>
<dbReference type="Proteomes" id="UP000510721">
    <property type="component" value="Plasmid pEmeITTGR7a"/>
</dbReference>